<dbReference type="Pfam" id="PF13613">
    <property type="entry name" value="HTH_Tnp_4"/>
    <property type="match status" value="1"/>
</dbReference>
<proteinExistence type="predicted"/>
<dbReference type="GO" id="GO:0008270">
    <property type="term" value="F:zinc ion binding"/>
    <property type="evidence" value="ECO:0007669"/>
    <property type="project" value="UniProtKB-KW"/>
</dbReference>
<evidence type="ECO:0000256" key="3">
    <source>
        <dbReference type="ARBA" id="ARBA00022771"/>
    </source>
</evidence>
<feature type="transmembrane region" description="Helical" evidence="8">
    <location>
        <begin position="456"/>
        <end position="475"/>
    </location>
</feature>
<dbReference type="SMART" id="SM00980">
    <property type="entry name" value="THAP"/>
    <property type="match status" value="1"/>
</dbReference>
<keyword evidence="5 6" id="KW-0238">DNA-binding</keyword>
<keyword evidence="2" id="KW-0479">Metal-binding</keyword>
<comment type="cofactor">
    <cofactor evidence="1">
        <name>a divalent metal cation</name>
        <dbReference type="ChEBI" id="CHEBI:60240"/>
    </cofactor>
</comment>
<dbReference type="SUPFAM" id="SSF57716">
    <property type="entry name" value="Glucocorticoid receptor-like (DNA-binding domain)"/>
    <property type="match status" value="1"/>
</dbReference>
<evidence type="ECO:0000256" key="8">
    <source>
        <dbReference type="SAM" id="Phobius"/>
    </source>
</evidence>
<keyword evidence="8" id="KW-0472">Membrane</keyword>
<evidence type="ECO:0000256" key="4">
    <source>
        <dbReference type="ARBA" id="ARBA00022833"/>
    </source>
</evidence>
<keyword evidence="3 6" id="KW-0863">Zinc-finger</keyword>
<evidence type="ECO:0000256" key="2">
    <source>
        <dbReference type="ARBA" id="ARBA00022723"/>
    </source>
</evidence>
<name>A0A4S2JDE8_9HYME</name>
<keyword evidence="8" id="KW-0812">Transmembrane</keyword>
<evidence type="ECO:0000313" key="10">
    <source>
        <dbReference type="EMBL" id="TGZ33006.1"/>
    </source>
</evidence>
<dbReference type="Pfam" id="PF05485">
    <property type="entry name" value="THAP"/>
    <property type="match status" value="1"/>
</dbReference>
<dbReference type="PANTHER" id="PTHR23080:SF141">
    <property type="entry name" value="TRANSPOSASE HELIX-TURN-HELIX DOMAIN-CONTAINING PROTEIN"/>
    <property type="match status" value="1"/>
</dbReference>
<evidence type="ECO:0000256" key="5">
    <source>
        <dbReference type="ARBA" id="ARBA00023125"/>
    </source>
</evidence>
<gene>
    <name evidence="10" type="ORF">DBV15_08839</name>
</gene>
<dbReference type="AlphaFoldDB" id="A0A4S2JDE8"/>
<keyword evidence="8" id="KW-1133">Transmembrane helix</keyword>
<dbReference type="Pfam" id="PF13359">
    <property type="entry name" value="DDE_Tnp_4"/>
    <property type="match status" value="1"/>
</dbReference>
<organism evidence="10 11">
    <name type="scientific">Temnothorax longispinosus</name>
    <dbReference type="NCBI Taxonomy" id="300112"/>
    <lineage>
        <taxon>Eukaryota</taxon>
        <taxon>Metazoa</taxon>
        <taxon>Ecdysozoa</taxon>
        <taxon>Arthropoda</taxon>
        <taxon>Hexapoda</taxon>
        <taxon>Insecta</taxon>
        <taxon>Pterygota</taxon>
        <taxon>Neoptera</taxon>
        <taxon>Endopterygota</taxon>
        <taxon>Hymenoptera</taxon>
        <taxon>Apocrita</taxon>
        <taxon>Aculeata</taxon>
        <taxon>Formicoidea</taxon>
        <taxon>Formicidae</taxon>
        <taxon>Myrmicinae</taxon>
        <taxon>Temnothorax</taxon>
    </lineage>
</organism>
<dbReference type="InterPro" id="IPR027805">
    <property type="entry name" value="Transposase_HTH_dom"/>
</dbReference>
<comment type="caution">
    <text evidence="10">The sequence shown here is derived from an EMBL/GenBank/DDBJ whole genome shotgun (WGS) entry which is preliminary data.</text>
</comment>
<dbReference type="InterPro" id="IPR038441">
    <property type="entry name" value="THAP_Znf_sf"/>
</dbReference>
<protein>
    <recommendedName>
        <fullName evidence="9">THAP-type domain-containing protein</fullName>
    </recommendedName>
</protein>
<feature type="domain" description="THAP-type" evidence="9">
    <location>
        <begin position="14"/>
        <end position="108"/>
    </location>
</feature>
<dbReference type="PROSITE" id="PS50950">
    <property type="entry name" value="ZF_THAP"/>
    <property type="match status" value="1"/>
</dbReference>
<reference evidence="10 11" key="1">
    <citation type="journal article" date="2019" name="Philos. Trans. R. Soc. Lond., B, Biol. Sci.">
        <title>Ant behaviour and brain gene expression of defending hosts depend on the ecological success of the intruding social parasite.</title>
        <authorList>
            <person name="Kaur R."/>
            <person name="Stoldt M."/>
            <person name="Jongepier E."/>
            <person name="Feldmeyer B."/>
            <person name="Menzel F."/>
            <person name="Bornberg-Bauer E."/>
            <person name="Foitzik S."/>
        </authorList>
    </citation>
    <scope>NUCLEOTIDE SEQUENCE [LARGE SCALE GENOMIC DNA]</scope>
    <source>
        <tissue evidence="10">Whole body</tissue>
    </source>
</reference>
<dbReference type="InterPro" id="IPR006612">
    <property type="entry name" value="THAP_Znf"/>
</dbReference>
<dbReference type="Proteomes" id="UP000310200">
    <property type="component" value="Unassembled WGS sequence"/>
</dbReference>
<dbReference type="PANTHER" id="PTHR23080">
    <property type="entry name" value="THAP DOMAIN PROTEIN"/>
    <property type="match status" value="1"/>
</dbReference>
<evidence type="ECO:0000256" key="7">
    <source>
        <dbReference type="SAM" id="MobiDB-lite"/>
    </source>
</evidence>
<dbReference type="EMBL" id="QBLH01003802">
    <property type="protein sequence ID" value="TGZ33006.1"/>
    <property type="molecule type" value="Genomic_DNA"/>
</dbReference>
<evidence type="ECO:0000256" key="1">
    <source>
        <dbReference type="ARBA" id="ARBA00001968"/>
    </source>
</evidence>
<feature type="region of interest" description="Disordered" evidence="7">
    <location>
        <begin position="103"/>
        <end position="125"/>
    </location>
</feature>
<dbReference type="GO" id="GO:0003677">
    <property type="term" value="F:DNA binding"/>
    <property type="evidence" value="ECO:0007669"/>
    <property type="project" value="UniProtKB-UniRule"/>
</dbReference>
<evidence type="ECO:0000256" key="6">
    <source>
        <dbReference type="PROSITE-ProRule" id="PRU00309"/>
    </source>
</evidence>
<evidence type="ECO:0000259" key="9">
    <source>
        <dbReference type="PROSITE" id="PS50950"/>
    </source>
</evidence>
<dbReference type="Gene3D" id="6.20.210.20">
    <property type="entry name" value="THAP domain"/>
    <property type="match status" value="1"/>
</dbReference>
<dbReference type="InterPro" id="IPR027806">
    <property type="entry name" value="HARBI1_dom"/>
</dbReference>
<keyword evidence="11" id="KW-1185">Reference proteome</keyword>
<sequence length="477" mass="54915">MDIEHFPPRSSYNNKVNCSVRGCQSKARKNLNVRFHIFPKPNKRFIHLFGNSEKIDRFKAWKSALKIEEVNPHMRVCSLHFKKEDYMQPSNAVLKKRHLKKTAVPSRNLPSSTREKTSSVAEADEARRIQKRIRRNCQRKELMEQRIQIERPVMQEETNNEEESPAVVSIHEIHVEDAPSFSALLFQNAEVQVNKFVNFIKNKNELSTLTGIESFEILNTITEIVELAVHKDKFENSKVRMNMIDRIIMTYIKLKQNASYSFLGIMFGCTAKHCQRVFYEMIKILSKCLKVAISWPSKEEIAKKLPPCFEDFKDVRVVVDCTEVFIQKPAKLCCQLSTYKTCKIMTGVTPAGNISYVSRPYGGRVSDTVIFEQSNLINLLQPDDAVMVDEGILIDKVCELNRFKCIRPSFLKDKQLTKAELILTCKIATARVHVERSYQRIKAFKIVSSKMPTVPILGDIFVVICATINMSLSILQR</sequence>
<evidence type="ECO:0000313" key="11">
    <source>
        <dbReference type="Proteomes" id="UP000310200"/>
    </source>
</evidence>
<keyword evidence="4" id="KW-0862">Zinc</keyword>
<dbReference type="SMART" id="SM00692">
    <property type="entry name" value="DM3"/>
    <property type="match status" value="1"/>
</dbReference>
<accession>A0A4S2JDE8</accession>